<feature type="compositionally biased region" description="Basic and acidic residues" evidence="1">
    <location>
        <begin position="118"/>
        <end position="137"/>
    </location>
</feature>
<evidence type="ECO:0000313" key="3">
    <source>
        <dbReference type="Proteomes" id="UP000330809"/>
    </source>
</evidence>
<organism evidence="2 3">
    <name type="scientific">Pseudomonas fragi</name>
    <dbReference type="NCBI Taxonomy" id="296"/>
    <lineage>
        <taxon>Bacteria</taxon>
        <taxon>Pseudomonadati</taxon>
        <taxon>Pseudomonadota</taxon>
        <taxon>Gammaproteobacteria</taxon>
        <taxon>Pseudomonadales</taxon>
        <taxon>Pseudomonadaceae</taxon>
        <taxon>Pseudomonas</taxon>
    </lineage>
</organism>
<proteinExistence type="predicted"/>
<gene>
    <name evidence="2" type="ORF">NCTC10754_00463</name>
</gene>
<evidence type="ECO:0000256" key="1">
    <source>
        <dbReference type="SAM" id="MobiDB-lite"/>
    </source>
</evidence>
<feature type="region of interest" description="Disordered" evidence="1">
    <location>
        <begin position="92"/>
        <end position="174"/>
    </location>
</feature>
<dbReference type="Proteomes" id="UP000330809">
    <property type="component" value="Unassembled WGS sequence"/>
</dbReference>
<feature type="compositionally biased region" description="Polar residues" evidence="1">
    <location>
        <begin position="106"/>
        <end position="115"/>
    </location>
</feature>
<accession>A0A449IEM7</accession>
<dbReference type="AlphaFoldDB" id="A0A449IEM7"/>
<name>A0A449IEM7_PSEFR</name>
<sequence>MRVSLATDPAVIGMATSLDRSEFEVVGMLHHLWCWADAHSRDGHADGVTGKWINRFIQCDGFADSMVKVGWLQITDTGIVFPDFDRHNGQSAKARGLAATRKQKQRSTVTEQAGQLSRFERDKDVTREEKNREEKNRSNTPPPPAGEDGNGAPKEVEQDGHGSGQSGQMSHESDLPEGFETFWKTYPRKTAKANALKAWAKLKPNAELISKIMQSVAYHCVCADWLKDDGQYIPHPATWLNGKRWEDELRPVDNVHHLTAPHDVACATFCWLVVAASLVAAAWAFWPCCSALCWQCSPSSSRVSAKFSSCWGLCLESRRFQI</sequence>
<protein>
    <submittedName>
        <fullName evidence="2">Uncharacterized protein</fullName>
    </submittedName>
</protein>
<evidence type="ECO:0000313" key="2">
    <source>
        <dbReference type="EMBL" id="VFB17942.1"/>
    </source>
</evidence>
<reference evidence="2 3" key="1">
    <citation type="submission" date="2019-02" db="EMBL/GenBank/DDBJ databases">
        <authorList>
            <consortium name="Pathogen Informatics"/>
        </authorList>
    </citation>
    <scope>NUCLEOTIDE SEQUENCE [LARGE SCALE GENOMIC DNA]</scope>
    <source>
        <strain evidence="2 3">3012STDY7103891</strain>
    </source>
</reference>
<dbReference type="EMBL" id="CAACYJ010000002">
    <property type="protein sequence ID" value="VFB17942.1"/>
    <property type="molecule type" value="Genomic_DNA"/>
</dbReference>